<keyword evidence="4" id="KW-0175">Coiled coil</keyword>
<feature type="coiled-coil region" evidence="4">
    <location>
        <begin position="179"/>
        <end position="213"/>
    </location>
</feature>
<evidence type="ECO:0000256" key="3">
    <source>
        <dbReference type="ARBA" id="ARBA00022833"/>
    </source>
</evidence>
<keyword evidence="1" id="KW-0479">Metal-binding</keyword>
<accession>A0A835ETV1</accession>
<protein>
    <recommendedName>
        <fullName evidence="7">RING-type domain-containing protein</fullName>
    </recommendedName>
</protein>
<dbReference type="AlphaFoldDB" id="A0A835ETV1"/>
<dbReference type="EMBL" id="JACEFO010001732">
    <property type="protein sequence ID" value="KAF8715459.1"/>
    <property type="molecule type" value="Genomic_DNA"/>
</dbReference>
<evidence type="ECO:0000256" key="2">
    <source>
        <dbReference type="ARBA" id="ARBA00022771"/>
    </source>
</evidence>
<dbReference type="Proteomes" id="UP000636709">
    <property type="component" value="Unassembled WGS sequence"/>
</dbReference>
<reference evidence="5" key="1">
    <citation type="submission" date="2020-07" db="EMBL/GenBank/DDBJ databases">
        <title>Genome sequence and genetic diversity analysis of an under-domesticated orphan crop, white fonio (Digitaria exilis).</title>
        <authorList>
            <person name="Bennetzen J.L."/>
            <person name="Chen S."/>
            <person name="Ma X."/>
            <person name="Wang X."/>
            <person name="Yssel A.E.J."/>
            <person name="Chaluvadi S.R."/>
            <person name="Johnson M."/>
            <person name="Gangashetty P."/>
            <person name="Hamidou F."/>
            <person name="Sanogo M.D."/>
            <person name="Zwaenepoel A."/>
            <person name="Wallace J."/>
            <person name="Van De Peer Y."/>
            <person name="Van Deynze A."/>
        </authorList>
    </citation>
    <scope>NUCLEOTIDE SEQUENCE</scope>
    <source>
        <tissue evidence="5">Leaves</tissue>
    </source>
</reference>
<dbReference type="PANTHER" id="PTHR42647:SF72">
    <property type="entry name" value="EF-HAND CALCIUM-BINDING DOMAIN-CONTAINING PROTEIN 4A"/>
    <property type="match status" value="1"/>
</dbReference>
<keyword evidence="6" id="KW-1185">Reference proteome</keyword>
<dbReference type="InterPro" id="IPR013083">
    <property type="entry name" value="Znf_RING/FYVE/PHD"/>
</dbReference>
<keyword evidence="3" id="KW-0862">Zinc</keyword>
<sequence length="341" mass="34714">MAVQAHHHLLSHAAAFLPHHDLAHAFRALDGAAVGGGGSAFLGELGIAGCAAGIGDAAFGSATRSELTCNGGEYDGLQPRKRARGAQGLMECGGQQGGLVLPLAAPHGQVFAGDVQSRAVGCGAASTSGRAVAANGVLSQLYHQGVEIDALVCLETERMRAVLQDARRRHARAVVAVVERAAAGRLRAAEAELERARCRNAELEERLRQLAAEGQAWLGVARSHEAVAAGLRSTLDQLLQQPGLAGGCGGDDDGCAAAAGDAEDARSCCFDTSPSVVVVADDDAASRASWPPPCRSCGAGDASVLLLPCRHLCLCSACEPAAEVCPVCAAAKNASLHVLLS</sequence>
<dbReference type="GO" id="GO:0004842">
    <property type="term" value="F:ubiquitin-protein transferase activity"/>
    <property type="evidence" value="ECO:0007669"/>
    <property type="project" value="TreeGrafter"/>
</dbReference>
<evidence type="ECO:0000256" key="1">
    <source>
        <dbReference type="ARBA" id="ARBA00022723"/>
    </source>
</evidence>
<name>A0A835ETV1_9POAL</name>
<keyword evidence="2" id="KW-0863">Zinc-finger</keyword>
<dbReference type="PANTHER" id="PTHR42647">
    <property type="entry name" value="SBP (S-RIBONUCLEASE BINDING PROTEIN) FAMILY PROTEIN"/>
    <property type="match status" value="1"/>
</dbReference>
<organism evidence="5 6">
    <name type="scientific">Digitaria exilis</name>
    <dbReference type="NCBI Taxonomy" id="1010633"/>
    <lineage>
        <taxon>Eukaryota</taxon>
        <taxon>Viridiplantae</taxon>
        <taxon>Streptophyta</taxon>
        <taxon>Embryophyta</taxon>
        <taxon>Tracheophyta</taxon>
        <taxon>Spermatophyta</taxon>
        <taxon>Magnoliopsida</taxon>
        <taxon>Liliopsida</taxon>
        <taxon>Poales</taxon>
        <taxon>Poaceae</taxon>
        <taxon>PACMAD clade</taxon>
        <taxon>Panicoideae</taxon>
        <taxon>Panicodae</taxon>
        <taxon>Paniceae</taxon>
        <taxon>Anthephorinae</taxon>
        <taxon>Digitaria</taxon>
    </lineage>
</organism>
<evidence type="ECO:0000256" key="4">
    <source>
        <dbReference type="SAM" id="Coils"/>
    </source>
</evidence>
<comment type="caution">
    <text evidence="5">The sequence shown here is derived from an EMBL/GenBank/DDBJ whole genome shotgun (WGS) entry which is preliminary data.</text>
</comment>
<dbReference type="CDD" id="cd16649">
    <property type="entry name" value="mRING-HC-C3HC5_CGRF1-like"/>
    <property type="match status" value="1"/>
</dbReference>
<evidence type="ECO:0000313" key="5">
    <source>
        <dbReference type="EMBL" id="KAF8715459.1"/>
    </source>
</evidence>
<dbReference type="OrthoDB" id="1711136at2759"/>
<proteinExistence type="predicted"/>
<evidence type="ECO:0000313" key="6">
    <source>
        <dbReference type="Proteomes" id="UP000636709"/>
    </source>
</evidence>
<dbReference type="Gene3D" id="3.30.40.10">
    <property type="entry name" value="Zinc/RING finger domain, C3HC4 (zinc finger)"/>
    <property type="match status" value="1"/>
</dbReference>
<dbReference type="Pfam" id="PF13920">
    <property type="entry name" value="zf-C3HC4_3"/>
    <property type="match status" value="1"/>
</dbReference>
<dbReference type="GO" id="GO:0008270">
    <property type="term" value="F:zinc ion binding"/>
    <property type="evidence" value="ECO:0007669"/>
    <property type="project" value="UniProtKB-KW"/>
</dbReference>
<evidence type="ECO:0008006" key="7">
    <source>
        <dbReference type="Google" id="ProtNLM"/>
    </source>
</evidence>
<gene>
    <name evidence="5" type="ORF">HU200_027111</name>
</gene>